<organism evidence="1 2">
    <name type="scientific">Rotaria sordida</name>
    <dbReference type="NCBI Taxonomy" id="392033"/>
    <lineage>
        <taxon>Eukaryota</taxon>
        <taxon>Metazoa</taxon>
        <taxon>Spiralia</taxon>
        <taxon>Gnathifera</taxon>
        <taxon>Rotifera</taxon>
        <taxon>Eurotatoria</taxon>
        <taxon>Bdelloidea</taxon>
        <taxon>Philodinida</taxon>
        <taxon>Philodinidae</taxon>
        <taxon>Rotaria</taxon>
    </lineage>
</organism>
<evidence type="ECO:0000313" key="1">
    <source>
        <dbReference type="EMBL" id="CAF4356921.1"/>
    </source>
</evidence>
<dbReference type="Proteomes" id="UP000663836">
    <property type="component" value="Unassembled WGS sequence"/>
</dbReference>
<evidence type="ECO:0000313" key="2">
    <source>
        <dbReference type="Proteomes" id="UP000663836"/>
    </source>
</evidence>
<proteinExistence type="predicted"/>
<dbReference type="EMBL" id="CAJOBD010052792">
    <property type="protein sequence ID" value="CAF4356921.1"/>
    <property type="molecule type" value="Genomic_DNA"/>
</dbReference>
<gene>
    <name evidence="1" type="ORF">JBS370_LOCUS42108</name>
</gene>
<reference evidence="1" key="1">
    <citation type="submission" date="2021-02" db="EMBL/GenBank/DDBJ databases">
        <authorList>
            <person name="Nowell W R."/>
        </authorList>
    </citation>
    <scope>NUCLEOTIDE SEQUENCE</scope>
</reference>
<comment type="caution">
    <text evidence="1">The sequence shown here is derived from an EMBL/GenBank/DDBJ whole genome shotgun (WGS) entry which is preliminary data.</text>
</comment>
<dbReference type="AlphaFoldDB" id="A0A820LBW7"/>
<sequence>LDEAQRFFMTYVKNTNLQATVFASYKDDLYRIKLLIRKEQITQSEYVKSFRHNGRY</sequence>
<name>A0A820LBW7_9BILA</name>
<protein>
    <submittedName>
        <fullName evidence="1">Uncharacterized protein</fullName>
    </submittedName>
</protein>
<accession>A0A820LBW7</accession>
<feature type="non-terminal residue" evidence="1">
    <location>
        <position position="1"/>
    </location>
</feature>